<name>A0A1G2QYC0_9BACT</name>
<proteinExistence type="predicted"/>
<dbReference type="InterPro" id="IPR050833">
    <property type="entry name" value="Poly_Biosynth_Transport"/>
</dbReference>
<keyword evidence="2" id="KW-1003">Cell membrane</keyword>
<dbReference type="STRING" id="1802448.A2672_03225"/>
<feature type="transmembrane region" description="Helical" evidence="6">
    <location>
        <begin position="380"/>
        <end position="402"/>
    </location>
</feature>
<feature type="transmembrane region" description="Helical" evidence="6">
    <location>
        <begin position="145"/>
        <end position="165"/>
    </location>
</feature>
<gene>
    <name evidence="7" type="ORF">A2672_03225</name>
</gene>
<evidence type="ECO:0000256" key="6">
    <source>
        <dbReference type="SAM" id="Phobius"/>
    </source>
</evidence>
<feature type="transmembrane region" description="Helical" evidence="6">
    <location>
        <begin position="113"/>
        <end position="133"/>
    </location>
</feature>
<keyword evidence="3 6" id="KW-0812">Transmembrane</keyword>
<comment type="subcellular location">
    <subcellularLocation>
        <location evidence="1">Cell membrane</location>
        <topology evidence="1">Multi-pass membrane protein</topology>
    </subcellularLocation>
</comment>
<feature type="transmembrane region" description="Helical" evidence="6">
    <location>
        <begin position="75"/>
        <end position="101"/>
    </location>
</feature>
<dbReference type="PANTHER" id="PTHR30250">
    <property type="entry name" value="PST FAMILY PREDICTED COLANIC ACID TRANSPORTER"/>
    <property type="match status" value="1"/>
</dbReference>
<evidence type="ECO:0000256" key="4">
    <source>
        <dbReference type="ARBA" id="ARBA00022989"/>
    </source>
</evidence>
<organism evidence="7 8">
    <name type="scientific">Candidatus Wildermuthbacteria bacterium RIFCSPHIGHO2_01_FULL_49_22b</name>
    <dbReference type="NCBI Taxonomy" id="1802448"/>
    <lineage>
        <taxon>Bacteria</taxon>
        <taxon>Candidatus Wildermuthiibacteriota</taxon>
    </lineage>
</organism>
<keyword evidence="4 6" id="KW-1133">Transmembrane helix</keyword>
<dbReference type="InterPro" id="IPR002797">
    <property type="entry name" value="Polysacc_synth"/>
</dbReference>
<feature type="transmembrane region" description="Helical" evidence="6">
    <location>
        <begin position="354"/>
        <end position="374"/>
    </location>
</feature>
<comment type="caution">
    <text evidence="7">The sequence shown here is derived from an EMBL/GenBank/DDBJ whole genome shotgun (WGS) entry which is preliminary data.</text>
</comment>
<dbReference type="CDD" id="cd13128">
    <property type="entry name" value="MATE_Wzx_like"/>
    <property type="match status" value="1"/>
</dbReference>
<evidence type="ECO:0000256" key="5">
    <source>
        <dbReference type="ARBA" id="ARBA00023136"/>
    </source>
</evidence>
<keyword evidence="5 6" id="KW-0472">Membrane</keyword>
<reference evidence="7 8" key="1">
    <citation type="journal article" date="2016" name="Nat. Commun.">
        <title>Thousands of microbial genomes shed light on interconnected biogeochemical processes in an aquifer system.</title>
        <authorList>
            <person name="Anantharaman K."/>
            <person name="Brown C.T."/>
            <person name="Hug L.A."/>
            <person name="Sharon I."/>
            <person name="Castelle C.J."/>
            <person name="Probst A.J."/>
            <person name="Thomas B.C."/>
            <person name="Singh A."/>
            <person name="Wilkins M.J."/>
            <person name="Karaoz U."/>
            <person name="Brodie E.L."/>
            <person name="Williams K.H."/>
            <person name="Hubbard S.S."/>
            <person name="Banfield J.F."/>
        </authorList>
    </citation>
    <scope>NUCLEOTIDE SEQUENCE [LARGE SCALE GENOMIC DNA]</scope>
</reference>
<feature type="transmembrane region" description="Helical" evidence="6">
    <location>
        <begin position="288"/>
        <end position="311"/>
    </location>
</feature>
<feature type="transmembrane region" description="Helical" evidence="6">
    <location>
        <begin position="248"/>
        <end position="267"/>
    </location>
</feature>
<dbReference type="GO" id="GO:0005886">
    <property type="term" value="C:plasma membrane"/>
    <property type="evidence" value="ECO:0007669"/>
    <property type="project" value="UniProtKB-SubCell"/>
</dbReference>
<evidence type="ECO:0000256" key="3">
    <source>
        <dbReference type="ARBA" id="ARBA00022692"/>
    </source>
</evidence>
<dbReference type="AlphaFoldDB" id="A0A1G2QYC0"/>
<evidence type="ECO:0000313" key="8">
    <source>
        <dbReference type="Proteomes" id="UP000178065"/>
    </source>
</evidence>
<protein>
    <submittedName>
        <fullName evidence="7">Uncharacterized protein</fullName>
    </submittedName>
</protein>
<dbReference type="Proteomes" id="UP000178065">
    <property type="component" value="Unassembled WGS sequence"/>
</dbReference>
<dbReference type="PANTHER" id="PTHR30250:SF11">
    <property type="entry name" value="O-ANTIGEN TRANSPORTER-RELATED"/>
    <property type="match status" value="1"/>
</dbReference>
<feature type="transmembrane region" description="Helical" evidence="6">
    <location>
        <begin position="42"/>
        <end position="63"/>
    </location>
</feature>
<dbReference type="EMBL" id="MHTT01000020">
    <property type="protein sequence ID" value="OHA65119.1"/>
    <property type="molecule type" value="Genomic_DNA"/>
</dbReference>
<accession>A0A1G2QYC0</accession>
<feature type="transmembrane region" description="Helical" evidence="6">
    <location>
        <begin position="208"/>
        <end position="228"/>
    </location>
</feature>
<evidence type="ECO:0000313" key="7">
    <source>
        <dbReference type="EMBL" id="OHA65119.1"/>
    </source>
</evidence>
<sequence>MGTILRNSAFLFVGEGIRLLSIFLVLVAAARELGAFGYGQFSYAYALAGILGILATLGFPDVLVREIVQRREERLFSTLLLLQIGFGVLVLGVLGGAAALFLWGEDSVVAKSLLLLLVFFLAQAGIFSVGAFFRARQRMEQEAMVRGGGALLLLALGLAVLKFSPGVQQLAAAYAAAGILAVAGTLLVFHVRVCALRFHMDWPTWKEFLLLSWPVGITVVLGSVLGSVDSVMLGLFGQVQEVGWYNAGYRIASLAAVPAALVGASFFPVLSRGALLARGFLRPVFFRYLGAMVVLGVPVSAAGMALAPVVIDALYGQGFAPAAPALQLLFGAVLMQFFYLPFFFLLLAANRVHALLVVVGVATAGNILLNAFLIPPFSLYGAAAASAVSYAFMAGATGLVSFRKVL</sequence>
<dbReference type="Pfam" id="PF01943">
    <property type="entry name" value="Polysacc_synt"/>
    <property type="match status" value="1"/>
</dbReference>
<feature type="transmembrane region" description="Helical" evidence="6">
    <location>
        <begin position="9"/>
        <end position="30"/>
    </location>
</feature>
<feature type="transmembrane region" description="Helical" evidence="6">
    <location>
        <begin position="323"/>
        <end position="347"/>
    </location>
</feature>
<feature type="transmembrane region" description="Helical" evidence="6">
    <location>
        <begin position="171"/>
        <end position="196"/>
    </location>
</feature>
<evidence type="ECO:0000256" key="2">
    <source>
        <dbReference type="ARBA" id="ARBA00022475"/>
    </source>
</evidence>
<evidence type="ECO:0000256" key="1">
    <source>
        <dbReference type="ARBA" id="ARBA00004651"/>
    </source>
</evidence>